<name>A0A225NLH7_9RHOB</name>
<feature type="transmembrane region" description="Helical" evidence="6">
    <location>
        <begin position="302"/>
        <end position="323"/>
    </location>
</feature>
<dbReference type="PANTHER" id="PTHR47089">
    <property type="entry name" value="ABC TRANSPORTER, PERMEASE PROTEIN"/>
    <property type="match status" value="1"/>
</dbReference>
<keyword evidence="8" id="KW-1185">Reference proteome</keyword>
<feature type="transmembrane region" description="Helical" evidence="6">
    <location>
        <begin position="12"/>
        <end position="33"/>
    </location>
</feature>
<dbReference type="Proteomes" id="UP000215377">
    <property type="component" value="Unassembled WGS sequence"/>
</dbReference>
<evidence type="ECO:0000256" key="1">
    <source>
        <dbReference type="ARBA" id="ARBA00004651"/>
    </source>
</evidence>
<feature type="transmembrane region" description="Helical" evidence="6">
    <location>
        <begin position="329"/>
        <end position="348"/>
    </location>
</feature>
<organism evidence="7 8">
    <name type="scientific">Marinibacterium profundimaris</name>
    <dbReference type="NCBI Taxonomy" id="1679460"/>
    <lineage>
        <taxon>Bacteria</taxon>
        <taxon>Pseudomonadati</taxon>
        <taxon>Pseudomonadota</taxon>
        <taxon>Alphaproteobacteria</taxon>
        <taxon>Rhodobacterales</taxon>
        <taxon>Paracoccaceae</taxon>
        <taxon>Marinibacterium</taxon>
    </lineage>
</organism>
<dbReference type="AlphaFoldDB" id="A0A225NLH7"/>
<keyword evidence="2" id="KW-1003">Cell membrane</keyword>
<dbReference type="Pfam" id="PF02653">
    <property type="entry name" value="BPD_transp_2"/>
    <property type="match status" value="1"/>
</dbReference>
<evidence type="ECO:0000313" key="8">
    <source>
        <dbReference type="Proteomes" id="UP000215377"/>
    </source>
</evidence>
<feature type="transmembrane region" description="Helical" evidence="6">
    <location>
        <begin position="110"/>
        <end position="128"/>
    </location>
</feature>
<evidence type="ECO:0000313" key="7">
    <source>
        <dbReference type="EMBL" id="OWU73318.1"/>
    </source>
</evidence>
<feature type="transmembrane region" description="Helical" evidence="6">
    <location>
        <begin position="249"/>
        <end position="270"/>
    </location>
</feature>
<reference evidence="7 8" key="1">
    <citation type="submission" date="2013-04" db="EMBL/GenBank/DDBJ databases">
        <title>Oceanicola sp. 22II1-22F33 Genome Sequencing.</title>
        <authorList>
            <person name="Lai Q."/>
            <person name="Li G."/>
            <person name="Shao Z."/>
        </authorList>
    </citation>
    <scope>NUCLEOTIDE SEQUENCE [LARGE SCALE GENOMIC DNA]</scope>
    <source>
        <strain evidence="7 8">22II1-22F33</strain>
    </source>
</reference>
<feature type="transmembrane region" description="Helical" evidence="6">
    <location>
        <begin position="140"/>
        <end position="160"/>
    </location>
</feature>
<dbReference type="GO" id="GO:0022857">
    <property type="term" value="F:transmembrane transporter activity"/>
    <property type="evidence" value="ECO:0007669"/>
    <property type="project" value="InterPro"/>
</dbReference>
<comment type="caution">
    <text evidence="7">The sequence shown here is derived from an EMBL/GenBank/DDBJ whole genome shotgun (WGS) entry which is preliminary data.</text>
</comment>
<keyword evidence="4 6" id="KW-1133">Transmembrane helix</keyword>
<evidence type="ECO:0000256" key="2">
    <source>
        <dbReference type="ARBA" id="ARBA00022475"/>
    </source>
</evidence>
<keyword evidence="5 6" id="KW-0472">Membrane</keyword>
<dbReference type="PANTHER" id="PTHR47089:SF1">
    <property type="entry name" value="GUANOSINE ABC TRANSPORTER PERMEASE PROTEIN NUPP"/>
    <property type="match status" value="1"/>
</dbReference>
<feature type="transmembrane region" description="Helical" evidence="6">
    <location>
        <begin position="53"/>
        <end position="75"/>
    </location>
</feature>
<feature type="transmembrane region" description="Helical" evidence="6">
    <location>
        <begin position="87"/>
        <end position="104"/>
    </location>
</feature>
<dbReference type="RefSeq" id="WP_088650020.1">
    <property type="nucleotide sequence ID" value="NZ_AQQR01000004.1"/>
</dbReference>
<comment type="subcellular location">
    <subcellularLocation>
        <location evidence="1">Cell membrane</location>
        <topology evidence="1">Multi-pass membrane protein</topology>
    </subcellularLocation>
</comment>
<gene>
    <name evidence="7" type="ORF">ATO3_11510</name>
</gene>
<dbReference type="OrthoDB" id="45037at2"/>
<dbReference type="GO" id="GO:0005886">
    <property type="term" value="C:plasma membrane"/>
    <property type="evidence" value="ECO:0007669"/>
    <property type="project" value="UniProtKB-SubCell"/>
</dbReference>
<accession>A0A225NLH7</accession>
<evidence type="ECO:0000256" key="6">
    <source>
        <dbReference type="SAM" id="Phobius"/>
    </source>
</evidence>
<evidence type="ECO:0000256" key="3">
    <source>
        <dbReference type="ARBA" id="ARBA00022692"/>
    </source>
</evidence>
<dbReference type="EMBL" id="AQQR01000004">
    <property type="protein sequence ID" value="OWU73318.1"/>
    <property type="molecule type" value="Genomic_DNA"/>
</dbReference>
<feature type="transmembrane region" description="Helical" evidence="6">
    <location>
        <begin position="276"/>
        <end position="295"/>
    </location>
</feature>
<sequence length="364" mass="39361">MDKMPHWADVILIPLISLILAAFLSALVILAIGENPVEALQLMVQGSLGSTYGWGYTLYYATNFMFTGLAVAVAFHARMFNIGGEGQAMLGGLGVALVCLYVPWPHWTIALVFAIAASAAFGALWAMIPAYLQAARGSHIVITTIMFNFIASAFLNYMLVNVMRPAGSMDPATERFPEAVNLPTLHEMLLPFGIQFSKAAPVNFSLVIAILACILVWVLIWRTRLGYEIRAYGHSEPGALYAGISPFKIIMISMLISGGLAGMMAINNVMGEAERLVLNATEGAGFIGIAVALMGRSHPFGVFLAAILFGFLYQGGAELALWTNIPRELIVVIQALVIMLTGALDNMVRMPLEKLFLSMRKGRA</sequence>
<dbReference type="InterPro" id="IPR001851">
    <property type="entry name" value="ABC_transp_permease"/>
</dbReference>
<feature type="transmembrane region" description="Helical" evidence="6">
    <location>
        <begin position="199"/>
        <end position="220"/>
    </location>
</feature>
<keyword evidence="3 6" id="KW-0812">Transmembrane</keyword>
<proteinExistence type="predicted"/>
<dbReference type="CDD" id="cd06580">
    <property type="entry name" value="TM_PBP1_transp_TpRbsC_like"/>
    <property type="match status" value="1"/>
</dbReference>
<protein>
    <submittedName>
        <fullName evidence="7">Sugar ABC transporter permease</fullName>
    </submittedName>
</protein>
<evidence type="ECO:0000256" key="5">
    <source>
        <dbReference type="ARBA" id="ARBA00023136"/>
    </source>
</evidence>
<evidence type="ECO:0000256" key="4">
    <source>
        <dbReference type="ARBA" id="ARBA00022989"/>
    </source>
</evidence>